<gene>
    <name evidence="3" type="ORF">F8O02_03065</name>
</gene>
<keyword evidence="4" id="KW-1185">Reference proteome</keyword>
<reference evidence="3 4" key="1">
    <citation type="submission" date="2019-09" db="EMBL/GenBank/DDBJ databases">
        <title>Phylogeny of genus Pseudoclavibacter and closely related genus.</title>
        <authorList>
            <person name="Li Y."/>
        </authorList>
    </citation>
    <scope>NUCLEOTIDE SEQUENCE [LARGE SCALE GENOMIC DNA]</scope>
    <source>
        <strain evidence="3 4">JCM 16921</strain>
    </source>
</reference>
<feature type="compositionally biased region" description="Basic and acidic residues" evidence="1">
    <location>
        <begin position="25"/>
        <end position="34"/>
    </location>
</feature>
<dbReference type="OrthoDB" id="4229919at2"/>
<feature type="transmembrane region" description="Helical" evidence="2">
    <location>
        <begin position="61"/>
        <end position="81"/>
    </location>
</feature>
<organism evidence="3 4">
    <name type="scientific">Pseudoclavibacter caeni</name>
    <dbReference type="NCBI Taxonomy" id="908846"/>
    <lineage>
        <taxon>Bacteria</taxon>
        <taxon>Bacillati</taxon>
        <taxon>Actinomycetota</taxon>
        <taxon>Actinomycetes</taxon>
        <taxon>Micrococcales</taxon>
        <taxon>Microbacteriaceae</taxon>
        <taxon>Pseudoclavibacter</taxon>
    </lineage>
</organism>
<proteinExistence type="predicted"/>
<evidence type="ECO:0000256" key="2">
    <source>
        <dbReference type="SAM" id="Phobius"/>
    </source>
</evidence>
<evidence type="ECO:0000313" key="4">
    <source>
        <dbReference type="Proteomes" id="UP000481339"/>
    </source>
</evidence>
<feature type="compositionally biased region" description="Basic and acidic residues" evidence="1">
    <location>
        <begin position="147"/>
        <end position="160"/>
    </location>
</feature>
<name>A0A7C8BNN1_9MICO</name>
<dbReference type="AlphaFoldDB" id="A0A7C8BNN1"/>
<evidence type="ECO:0000256" key="1">
    <source>
        <dbReference type="SAM" id="MobiDB-lite"/>
    </source>
</evidence>
<feature type="region of interest" description="Disordered" evidence="1">
    <location>
        <begin position="133"/>
        <end position="203"/>
    </location>
</feature>
<dbReference type="Pfam" id="PF11298">
    <property type="entry name" value="DUF3099"/>
    <property type="match status" value="1"/>
</dbReference>
<keyword evidence="2" id="KW-0472">Membrane</keyword>
<feature type="transmembrane region" description="Helical" evidence="2">
    <location>
        <begin position="87"/>
        <end position="106"/>
    </location>
</feature>
<dbReference type="Proteomes" id="UP000481339">
    <property type="component" value="Unassembled WGS sequence"/>
</dbReference>
<feature type="compositionally biased region" description="Basic and acidic residues" evidence="1">
    <location>
        <begin position="183"/>
        <end position="193"/>
    </location>
</feature>
<keyword evidence="2" id="KW-0812">Transmembrane</keyword>
<protein>
    <submittedName>
        <fullName evidence="3">DUF3099 domain-containing protein</fullName>
    </submittedName>
</protein>
<accession>A0A7C8BNN1</accession>
<keyword evidence="2" id="KW-1133">Transmembrane helix</keyword>
<sequence>MHRSGTAGSRPGPARPLRGLLDDSPGSRREEVGPVAHHAEHQVALVTNAPNSPHDDRVSRMIRYAISMALRIVCILLLFVVPGWWKMLPLVGAAILPLYAVVIANLPKRVNSRFESVVDRAIAADASTPTADPGFVVIDLEGPADDESPRAAEPDPRDAWRGYPAGPAAHRADRATPTPDIPADLREEDDRRARGALPPLTRG</sequence>
<dbReference type="InterPro" id="IPR021449">
    <property type="entry name" value="DUF3099"/>
</dbReference>
<dbReference type="EMBL" id="WBKA01000002">
    <property type="protein sequence ID" value="KAB1632857.1"/>
    <property type="molecule type" value="Genomic_DNA"/>
</dbReference>
<feature type="region of interest" description="Disordered" evidence="1">
    <location>
        <begin position="1"/>
        <end position="34"/>
    </location>
</feature>
<evidence type="ECO:0000313" key="3">
    <source>
        <dbReference type="EMBL" id="KAB1632857.1"/>
    </source>
</evidence>
<comment type="caution">
    <text evidence="3">The sequence shown here is derived from an EMBL/GenBank/DDBJ whole genome shotgun (WGS) entry which is preliminary data.</text>
</comment>